<dbReference type="PANTHER" id="PTHR14209:SF19">
    <property type="entry name" value="ISOAMYL ACETATE-HYDROLYZING ESTERASE 1 HOMOLOG"/>
    <property type="match status" value="1"/>
</dbReference>
<protein>
    <submittedName>
        <fullName evidence="4">Isoamyl acetate-hydrolyzing esterase</fullName>
    </submittedName>
</protein>
<dbReference type="AlphaFoldDB" id="A0A9W8DT08"/>
<evidence type="ECO:0000313" key="4">
    <source>
        <dbReference type="EMBL" id="KAJ1916622.1"/>
    </source>
</evidence>
<keyword evidence="2" id="KW-0472">Membrane</keyword>
<accession>A0A9W8DT08</accession>
<proteinExistence type="predicted"/>
<dbReference type="InterPro" id="IPR045136">
    <property type="entry name" value="Iah1-like"/>
</dbReference>
<keyword evidence="2" id="KW-1133">Transmembrane helix</keyword>
<evidence type="ECO:0000256" key="2">
    <source>
        <dbReference type="SAM" id="Phobius"/>
    </source>
</evidence>
<keyword evidence="2" id="KW-0812">Transmembrane</keyword>
<dbReference type="InterPro" id="IPR036514">
    <property type="entry name" value="SGNH_hydro_sf"/>
</dbReference>
<reference evidence="4" key="1">
    <citation type="submission" date="2022-07" db="EMBL/GenBank/DDBJ databases">
        <title>Phylogenomic reconstructions and comparative analyses of Kickxellomycotina fungi.</title>
        <authorList>
            <person name="Reynolds N.K."/>
            <person name="Stajich J.E."/>
            <person name="Barry K."/>
            <person name="Grigoriev I.V."/>
            <person name="Crous P."/>
            <person name="Smith M.E."/>
        </authorList>
    </citation>
    <scope>NUCLEOTIDE SEQUENCE</scope>
    <source>
        <strain evidence="4">NBRC 100468</strain>
    </source>
</reference>
<evidence type="ECO:0000259" key="3">
    <source>
        <dbReference type="Pfam" id="PF13472"/>
    </source>
</evidence>
<dbReference type="OrthoDB" id="671439at2759"/>
<dbReference type="CDD" id="cd01838">
    <property type="entry name" value="Isoamyl_acetate_hydrolase_like"/>
    <property type="match status" value="1"/>
</dbReference>
<evidence type="ECO:0000313" key="5">
    <source>
        <dbReference type="Proteomes" id="UP001150538"/>
    </source>
</evidence>
<dbReference type="EMBL" id="JANBPU010000097">
    <property type="protein sequence ID" value="KAJ1916622.1"/>
    <property type="molecule type" value="Genomic_DNA"/>
</dbReference>
<feature type="domain" description="SGNH hydrolase-type esterase" evidence="3">
    <location>
        <begin position="102"/>
        <end position="342"/>
    </location>
</feature>
<feature type="transmembrane region" description="Helical" evidence="2">
    <location>
        <begin position="6"/>
        <end position="23"/>
    </location>
</feature>
<dbReference type="Pfam" id="PF13472">
    <property type="entry name" value="Lipase_GDSL_2"/>
    <property type="match status" value="1"/>
</dbReference>
<dbReference type="InterPro" id="IPR013830">
    <property type="entry name" value="SGNH_hydro"/>
</dbReference>
<dbReference type="Gene3D" id="3.40.50.1110">
    <property type="entry name" value="SGNH hydrolase"/>
    <property type="match status" value="1"/>
</dbReference>
<keyword evidence="5" id="KW-1185">Reference proteome</keyword>
<feature type="compositionally biased region" description="Basic and acidic residues" evidence="1">
    <location>
        <begin position="71"/>
        <end position="82"/>
    </location>
</feature>
<organism evidence="4 5">
    <name type="scientific">Mycoemilia scoparia</name>
    <dbReference type="NCBI Taxonomy" id="417184"/>
    <lineage>
        <taxon>Eukaryota</taxon>
        <taxon>Fungi</taxon>
        <taxon>Fungi incertae sedis</taxon>
        <taxon>Zoopagomycota</taxon>
        <taxon>Kickxellomycotina</taxon>
        <taxon>Kickxellomycetes</taxon>
        <taxon>Kickxellales</taxon>
        <taxon>Kickxellaceae</taxon>
        <taxon>Mycoemilia</taxon>
    </lineage>
</organism>
<sequence>MGYIPTSSVILWILGVTFVLVFIRDFRTSRKLKPVNEGYRPRISFFNKINAPLIVPPIKAETSNVSPKDNNNNKKDQKEQQRVLDSSEIQDQELHQQGTIILFGDSLVENSWKYELGGFGARLADIYRRKLDVVNRGYSGCNTDQAEKILKKILPTGKHRFRNVVDKQHQQIDIQDQAQAQQRQANDAKTKTTKLIEALIIFFGTNDAKVDPSKPGGRSVVVKHYVFNIIKMVDLIKNQDSPYYSPDTKIILIGPPPVNDKQFAKHRAELGKTPNRFNNVVKEYSDALIDLGKSLNLPTIDLWSKITMASQNLYGQEKDQDGNDPGLDNFFTDGIHLNYLGNSIVFDSLMKALEMVDSSLVANDMKMAFEDLLG</sequence>
<dbReference type="PANTHER" id="PTHR14209">
    <property type="entry name" value="ISOAMYL ACETATE-HYDROLYZING ESTERASE 1"/>
    <property type="match status" value="1"/>
</dbReference>
<dbReference type="Proteomes" id="UP001150538">
    <property type="component" value="Unassembled WGS sequence"/>
</dbReference>
<name>A0A9W8DT08_9FUNG</name>
<feature type="region of interest" description="Disordered" evidence="1">
    <location>
        <begin position="60"/>
        <end position="88"/>
    </location>
</feature>
<gene>
    <name evidence="4" type="primary">IAH1_2</name>
    <name evidence="4" type="ORF">H4219_003687</name>
</gene>
<comment type="caution">
    <text evidence="4">The sequence shown here is derived from an EMBL/GenBank/DDBJ whole genome shotgun (WGS) entry which is preliminary data.</text>
</comment>
<dbReference type="SUPFAM" id="SSF52266">
    <property type="entry name" value="SGNH hydrolase"/>
    <property type="match status" value="1"/>
</dbReference>
<evidence type="ECO:0000256" key="1">
    <source>
        <dbReference type="SAM" id="MobiDB-lite"/>
    </source>
</evidence>